<evidence type="ECO:0000256" key="6">
    <source>
        <dbReference type="PIRSR" id="PIRSR601382-1"/>
    </source>
</evidence>
<keyword evidence="5 8" id="KW-1015">Disulfide bond</keyword>
<feature type="compositionally biased region" description="Polar residues" evidence="10">
    <location>
        <begin position="102"/>
        <end position="112"/>
    </location>
</feature>
<feature type="active site" evidence="6">
    <location>
        <position position="692"/>
    </location>
</feature>
<comment type="cofactor">
    <cofactor evidence="1 7">
        <name>Ca(2+)</name>
        <dbReference type="ChEBI" id="CHEBI:29108"/>
    </cofactor>
</comment>
<dbReference type="Proteomes" id="UP000246991">
    <property type="component" value="Unassembled WGS sequence"/>
</dbReference>
<dbReference type="PANTHER" id="PTHR11742">
    <property type="entry name" value="MANNOSYL-OLIGOSACCHARIDE ALPHA-1,2-MANNOSIDASE-RELATED"/>
    <property type="match status" value="1"/>
</dbReference>
<evidence type="ECO:0000256" key="5">
    <source>
        <dbReference type="ARBA" id="ARBA00023157"/>
    </source>
</evidence>
<feature type="disulfide bond" evidence="8">
    <location>
        <begin position="565"/>
        <end position="594"/>
    </location>
</feature>
<accession>A0A317SKF9</accession>
<keyword evidence="7" id="KW-0479">Metal-binding</keyword>
<dbReference type="STRING" id="42249.A0A317SKF9"/>
<feature type="compositionally biased region" description="Basic and acidic residues" evidence="10">
    <location>
        <begin position="51"/>
        <end position="66"/>
    </location>
</feature>
<protein>
    <recommendedName>
        <fullName evidence="9">alpha-1,2-Mannosidase</fullName>
        <ecNumber evidence="9">3.2.1.-</ecNumber>
    </recommendedName>
</protein>
<feature type="active site" description="Proton donor" evidence="6">
    <location>
        <position position="608"/>
    </location>
</feature>
<organism evidence="11 12">
    <name type="scientific">Tuber magnatum</name>
    <name type="common">white Piedmont truffle</name>
    <dbReference type="NCBI Taxonomy" id="42249"/>
    <lineage>
        <taxon>Eukaryota</taxon>
        <taxon>Fungi</taxon>
        <taxon>Dikarya</taxon>
        <taxon>Ascomycota</taxon>
        <taxon>Pezizomycotina</taxon>
        <taxon>Pezizomycetes</taxon>
        <taxon>Pezizales</taxon>
        <taxon>Tuberaceae</taxon>
        <taxon>Tuber</taxon>
    </lineage>
</organism>
<feature type="region of interest" description="Disordered" evidence="10">
    <location>
        <begin position="36"/>
        <end position="114"/>
    </location>
</feature>
<dbReference type="GO" id="GO:0005975">
    <property type="term" value="P:carbohydrate metabolic process"/>
    <property type="evidence" value="ECO:0007669"/>
    <property type="project" value="InterPro"/>
</dbReference>
<feature type="region of interest" description="Disordered" evidence="10">
    <location>
        <begin position="121"/>
        <end position="140"/>
    </location>
</feature>
<comment type="similarity">
    <text evidence="3 9">Belongs to the glycosyl hydrolase 47 family.</text>
</comment>
<keyword evidence="4 9" id="KW-0378">Hydrolase</keyword>
<dbReference type="SUPFAM" id="SSF48225">
    <property type="entry name" value="Seven-hairpin glycosidases"/>
    <property type="match status" value="1"/>
</dbReference>
<dbReference type="AlphaFoldDB" id="A0A317SKF9"/>
<sequence length="795" mass="88136">MAGIVRFRRYRPFLLLAVITVVVFIHFTSFKDTSAAFPVDRPKSHPGLDSSSEKKLDKKPVGEPKPKPPPVVPIPPIEKPSPKPHHTQQAAAGSGAPRPSKSPANASVSPKSSVKEFAAPTLPSVKHHDHGTGTAKPIPATESDRWIKSPQHFPVPSESIIPLPAPQSEKIPQIQASFGTESETKRMVRLERLEAVKDAFKRSWSGYKEYAWGHDELMPVSKYFKDPFGGWGATLVDSLDTLWIMGMEDEFMEAVDEVANIDFTTTPMASIPVFETVIRYLGGLIAAYDVSGAKHQILLTKAIELGDVIYGAFDTPNRMPVLHWGFRPRQTALEVRADIRSVSAELGSLTVEFTRLAQITGNNTYYDAVQRITDALEESQNESNLPGMWPMIIDASGCKVIRPSPQQRGAAFAVPLPRDGIYATSKPRDGETGGVSVVGKEKEGRVERDTTTATAKEGQAEAKAAEASATCLPQGLTNPSYQREEKFTLGGMADSLYEYLIKEYILLGGKNQYKKMYEAVVEIAKEHLFYRPYAAGDPDILLTGNVFVSPGVKPRFDGDTGHLSCFVGGMLALGARALNRDDDLKLAAKITDGCVWAYDAFPTGIMPEWFRVARCNKTTECRFDTELYHDMLVPEYLRPTELSKVEPHRHPKRVPIEAPKTVAEIAANIIRAEGLPSGFTMIGDRRYILRPEAIESVFIMYRVSANSRWQDKGWKMFQSIVNATQTEVAYSAIADVTRVRGDPQFFQLDSQESFFNAETLKYFYLLFSDPGLISLDEYVLNTEAHPLARPKKKSA</sequence>
<comment type="caution">
    <text evidence="11">The sequence shown here is derived from an EMBL/GenBank/DDBJ whole genome shotgun (WGS) entry which is preliminary data.</text>
</comment>
<evidence type="ECO:0000256" key="8">
    <source>
        <dbReference type="PIRSR" id="PIRSR601382-3"/>
    </source>
</evidence>
<evidence type="ECO:0000256" key="9">
    <source>
        <dbReference type="RuleBase" id="RU361193"/>
    </source>
</evidence>
<evidence type="ECO:0000256" key="2">
    <source>
        <dbReference type="ARBA" id="ARBA00004922"/>
    </source>
</evidence>
<dbReference type="GO" id="GO:0005783">
    <property type="term" value="C:endoplasmic reticulum"/>
    <property type="evidence" value="ECO:0007669"/>
    <property type="project" value="TreeGrafter"/>
</dbReference>
<reference evidence="11 12" key="1">
    <citation type="submission" date="2018-03" db="EMBL/GenBank/DDBJ databases">
        <title>Genomes of Pezizomycetes fungi and the evolution of truffles.</title>
        <authorList>
            <person name="Murat C."/>
            <person name="Payen T."/>
            <person name="Noel B."/>
            <person name="Kuo A."/>
            <person name="Martin F.M."/>
        </authorList>
    </citation>
    <scope>NUCLEOTIDE SEQUENCE [LARGE SCALE GENOMIC DNA]</scope>
    <source>
        <strain evidence="11">091103-1</strain>
    </source>
</reference>
<gene>
    <name evidence="11" type="ORF">C7212DRAFT_364912</name>
</gene>
<dbReference type="PRINTS" id="PR00747">
    <property type="entry name" value="GLYHDRLASE47"/>
</dbReference>
<dbReference type="EC" id="3.2.1.-" evidence="9"/>
<feature type="compositionally biased region" description="Pro residues" evidence="10">
    <location>
        <begin position="67"/>
        <end position="79"/>
    </location>
</feature>
<keyword evidence="7" id="KW-0106">Calcium</keyword>
<dbReference type="GO" id="GO:0004571">
    <property type="term" value="F:mannosyl-oligosaccharide 1,2-alpha-mannosidase activity"/>
    <property type="evidence" value="ECO:0007669"/>
    <property type="project" value="InterPro"/>
</dbReference>
<evidence type="ECO:0000256" key="1">
    <source>
        <dbReference type="ARBA" id="ARBA00001913"/>
    </source>
</evidence>
<dbReference type="EMBL" id="PYWC01000054">
    <property type="protein sequence ID" value="PWW74909.1"/>
    <property type="molecule type" value="Genomic_DNA"/>
</dbReference>
<dbReference type="Gene3D" id="1.50.10.10">
    <property type="match status" value="2"/>
</dbReference>
<dbReference type="UniPathway" id="UPA00378"/>
<feature type="active site" description="Proton donor" evidence="6">
    <location>
        <position position="275"/>
    </location>
</feature>
<evidence type="ECO:0000256" key="3">
    <source>
        <dbReference type="ARBA" id="ARBA00007658"/>
    </source>
</evidence>
<evidence type="ECO:0000256" key="10">
    <source>
        <dbReference type="SAM" id="MobiDB-lite"/>
    </source>
</evidence>
<dbReference type="OrthoDB" id="8118055at2759"/>
<dbReference type="InterPro" id="IPR012341">
    <property type="entry name" value="6hp_glycosidase-like_sf"/>
</dbReference>
<feature type="binding site" evidence="7">
    <location>
        <position position="782"/>
    </location>
    <ligand>
        <name>Ca(2+)</name>
        <dbReference type="ChEBI" id="CHEBI:29108"/>
    </ligand>
</feature>
<evidence type="ECO:0000313" key="11">
    <source>
        <dbReference type="EMBL" id="PWW74909.1"/>
    </source>
</evidence>
<dbReference type="InterPro" id="IPR036026">
    <property type="entry name" value="Seven-hairpin_glycosidases"/>
</dbReference>
<name>A0A317SKF9_9PEZI</name>
<dbReference type="Pfam" id="PF01532">
    <property type="entry name" value="Glyco_hydro_47"/>
    <property type="match status" value="1"/>
</dbReference>
<dbReference type="InterPro" id="IPR001382">
    <property type="entry name" value="Glyco_hydro_47"/>
</dbReference>
<dbReference type="GO" id="GO:0005509">
    <property type="term" value="F:calcium ion binding"/>
    <property type="evidence" value="ECO:0007669"/>
    <property type="project" value="InterPro"/>
</dbReference>
<feature type="active site" evidence="6">
    <location>
        <position position="494"/>
    </location>
</feature>
<dbReference type="GO" id="GO:0036503">
    <property type="term" value="P:ERAD pathway"/>
    <property type="evidence" value="ECO:0007669"/>
    <property type="project" value="UniProtKB-ARBA"/>
</dbReference>
<dbReference type="PANTHER" id="PTHR11742:SF29">
    <property type="entry name" value="ALPHA-1,2-MANNOSIDASE"/>
    <property type="match status" value="1"/>
</dbReference>
<comment type="pathway">
    <text evidence="2">Protein modification; protein glycosylation.</text>
</comment>
<keyword evidence="9" id="KW-0326">Glycosidase</keyword>
<proteinExistence type="inferred from homology"/>
<dbReference type="GO" id="GO:0016020">
    <property type="term" value="C:membrane"/>
    <property type="evidence" value="ECO:0007669"/>
    <property type="project" value="InterPro"/>
</dbReference>
<evidence type="ECO:0000256" key="7">
    <source>
        <dbReference type="PIRSR" id="PIRSR601382-2"/>
    </source>
</evidence>
<evidence type="ECO:0000256" key="4">
    <source>
        <dbReference type="ARBA" id="ARBA00022801"/>
    </source>
</evidence>
<evidence type="ECO:0000313" key="12">
    <source>
        <dbReference type="Proteomes" id="UP000246991"/>
    </source>
</evidence>
<dbReference type="InterPro" id="IPR050749">
    <property type="entry name" value="Glycosyl_Hydrolase_47"/>
</dbReference>
<keyword evidence="12" id="KW-1185">Reference proteome</keyword>